<sequence>MLLGPPRQRCKPWSLSVHSGRHRPPAVCNGLLWCGVPEAVRRISVAMITADYPPTTLEISREAGISVESSRPHRKRDRGKGFRSAPRAPETVRALAHVMPKQKLVHDRSL</sequence>
<dbReference type="AlphaFoldDB" id="Q1QM06"/>
<dbReference type="EMBL" id="CP000319">
    <property type="protein sequence ID" value="ABE62741.1"/>
    <property type="molecule type" value="Genomic_DNA"/>
</dbReference>
<keyword evidence="3" id="KW-1185">Reference proteome</keyword>
<dbReference type="KEGG" id="nha:Nham_1936"/>
<evidence type="ECO:0000313" key="2">
    <source>
        <dbReference type="EMBL" id="ABE62741.1"/>
    </source>
</evidence>
<dbReference type="STRING" id="323097.Nham_1936"/>
<protein>
    <submittedName>
        <fullName evidence="2">Uncharacterized protein</fullName>
    </submittedName>
</protein>
<dbReference type="HOGENOM" id="CLU_2168289_0_0_5"/>
<dbReference type="Proteomes" id="UP000001953">
    <property type="component" value="Chromosome"/>
</dbReference>
<gene>
    <name evidence="2" type="ordered locus">Nham_1936</name>
</gene>
<feature type="region of interest" description="Disordered" evidence="1">
    <location>
        <begin position="65"/>
        <end position="110"/>
    </location>
</feature>
<evidence type="ECO:0000256" key="1">
    <source>
        <dbReference type="SAM" id="MobiDB-lite"/>
    </source>
</evidence>
<organism evidence="2 3">
    <name type="scientific">Nitrobacter hamburgensis (strain DSM 10229 / NCIMB 13809 / X14)</name>
    <dbReference type="NCBI Taxonomy" id="323097"/>
    <lineage>
        <taxon>Bacteria</taxon>
        <taxon>Pseudomonadati</taxon>
        <taxon>Pseudomonadota</taxon>
        <taxon>Alphaproteobacteria</taxon>
        <taxon>Hyphomicrobiales</taxon>
        <taxon>Nitrobacteraceae</taxon>
        <taxon>Nitrobacter</taxon>
    </lineage>
</organism>
<reference evidence="2 3" key="1">
    <citation type="submission" date="2006-03" db="EMBL/GenBank/DDBJ databases">
        <title>Complete sequence of chromosome of Nitrobacter hamburgensis X14.</title>
        <authorList>
            <consortium name="US DOE Joint Genome Institute"/>
            <person name="Copeland A."/>
            <person name="Lucas S."/>
            <person name="Lapidus A."/>
            <person name="Barry K."/>
            <person name="Detter J.C."/>
            <person name="Glavina del Rio T."/>
            <person name="Hammon N."/>
            <person name="Israni S."/>
            <person name="Dalin E."/>
            <person name="Tice H."/>
            <person name="Pitluck S."/>
            <person name="Chain P."/>
            <person name="Malfatti S."/>
            <person name="Shin M."/>
            <person name="Vergez L."/>
            <person name="Schmutz J."/>
            <person name="Larimer F."/>
            <person name="Land M."/>
            <person name="Hauser L."/>
            <person name="Kyrpides N."/>
            <person name="Ivanova N."/>
            <person name="Ward B."/>
            <person name="Arp D."/>
            <person name="Klotz M."/>
            <person name="Stein L."/>
            <person name="O'Mullan G."/>
            <person name="Starkenburg S."/>
            <person name="Sayavedra L."/>
            <person name="Poret-Peterson A.T."/>
            <person name="Gentry M.E."/>
            <person name="Bruce D."/>
            <person name="Richardson P."/>
        </authorList>
    </citation>
    <scope>NUCLEOTIDE SEQUENCE [LARGE SCALE GENOMIC DNA]</scope>
    <source>
        <strain evidence="3">DSM 10229 / NCIMB 13809 / X14</strain>
    </source>
</reference>
<proteinExistence type="predicted"/>
<evidence type="ECO:0000313" key="3">
    <source>
        <dbReference type="Proteomes" id="UP000001953"/>
    </source>
</evidence>
<accession>Q1QM06</accession>
<name>Q1QM06_NITHX</name>
<dbReference type="eggNOG" id="COG0474">
    <property type="taxonomic scope" value="Bacteria"/>
</dbReference>